<dbReference type="GO" id="GO:0019239">
    <property type="term" value="F:deaminase activity"/>
    <property type="evidence" value="ECO:0007669"/>
    <property type="project" value="TreeGrafter"/>
</dbReference>
<comment type="caution">
    <text evidence="2">The sequence shown here is derived from an EMBL/GenBank/DDBJ whole genome shotgun (WGS) entry which is preliminary data.</text>
</comment>
<keyword evidence="3" id="KW-1185">Reference proteome</keyword>
<comment type="similarity">
    <text evidence="1">Belongs to the RutC family.</text>
</comment>
<dbReference type="Proteomes" id="UP000076400">
    <property type="component" value="Unassembled WGS sequence"/>
</dbReference>
<dbReference type="Pfam" id="PF01042">
    <property type="entry name" value="Ribonuc_L-PSP"/>
    <property type="match status" value="1"/>
</dbReference>
<evidence type="ECO:0000313" key="3">
    <source>
        <dbReference type="Proteomes" id="UP000076400"/>
    </source>
</evidence>
<reference evidence="2 3" key="1">
    <citation type="submission" date="2015-12" db="EMBL/GenBank/DDBJ databases">
        <title>Genome sequence of Oceanibaculum pacificum MCCC 1A02656.</title>
        <authorList>
            <person name="Lu L."/>
            <person name="Lai Q."/>
            <person name="Shao Z."/>
            <person name="Qian P."/>
        </authorList>
    </citation>
    <scope>NUCLEOTIDE SEQUENCE [LARGE SCALE GENOMIC DNA]</scope>
    <source>
        <strain evidence="2 3">MCCC 1A02656</strain>
    </source>
</reference>
<proteinExistence type="inferred from homology"/>
<dbReference type="AlphaFoldDB" id="A0A154W5X3"/>
<dbReference type="PANTHER" id="PTHR11803:SF58">
    <property type="entry name" value="PROTEIN HMF1-RELATED"/>
    <property type="match status" value="1"/>
</dbReference>
<dbReference type="STRING" id="580166.AUP43_08000"/>
<dbReference type="RefSeq" id="WP_067555260.1">
    <property type="nucleotide sequence ID" value="NZ_LPXN01000102.1"/>
</dbReference>
<dbReference type="Gene3D" id="3.30.1330.40">
    <property type="entry name" value="RutC-like"/>
    <property type="match status" value="1"/>
</dbReference>
<sequence length="128" mass="13487">MLTKRNPNGVPQPASKYAQTVEGSGALRWLHVSGQIGVTADGAVLDGFEAQCEQSFQNIVACLEASGMGVEDLVKVTVLITRQQDVPAYRAIRDRMLKGVETASTLMVVAGLASPAFLVEIEAVAAKG</sequence>
<dbReference type="CDD" id="cd00448">
    <property type="entry name" value="YjgF_YER057c_UK114_family"/>
    <property type="match status" value="1"/>
</dbReference>
<evidence type="ECO:0000313" key="2">
    <source>
        <dbReference type="EMBL" id="KZD08946.1"/>
    </source>
</evidence>
<dbReference type="PANTHER" id="PTHR11803">
    <property type="entry name" value="2-IMINOBUTANOATE/2-IMINOPROPANOATE DEAMINASE RIDA"/>
    <property type="match status" value="1"/>
</dbReference>
<organism evidence="2 3">
    <name type="scientific">Oceanibaculum pacificum</name>
    <dbReference type="NCBI Taxonomy" id="580166"/>
    <lineage>
        <taxon>Bacteria</taxon>
        <taxon>Pseudomonadati</taxon>
        <taxon>Pseudomonadota</taxon>
        <taxon>Alphaproteobacteria</taxon>
        <taxon>Rhodospirillales</taxon>
        <taxon>Oceanibaculaceae</taxon>
        <taxon>Oceanibaculum</taxon>
    </lineage>
</organism>
<dbReference type="SUPFAM" id="SSF55298">
    <property type="entry name" value="YjgF-like"/>
    <property type="match status" value="1"/>
</dbReference>
<accession>A0A154W5X3</accession>
<dbReference type="InterPro" id="IPR035959">
    <property type="entry name" value="RutC-like_sf"/>
</dbReference>
<name>A0A154W5X3_9PROT</name>
<dbReference type="OrthoDB" id="9799840at2"/>
<evidence type="ECO:0000256" key="1">
    <source>
        <dbReference type="ARBA" id="ARBA00010552"/>
    </source>
</evidence>
<protein>
    <submittedName>
        <fullName evidence="2">Enamine deaminase RidA</fullName>
    </submittedName>
</protein>
<dbReference type="GO" id="GO:0005829">
    <property type="term" value="C:cytosol"/>
    <property type="evidence" value="ECO:0007669"/>
    <property type="project" value="TreeGrafter"/>
</dbReference>
<dbReference type="InterPro" id="IPR006175">
    <property type="entry name" value="YjgF/YER057c/UK114"/>
</dbReference>
<dbReference type="EMBL" id="LPXN01000102">
    <property type="protein sequence ID" value="KZD08946.1"/>
    <property type="molecule type" value="Genomic_DNA"/>
</dbReference>
<gene>
    <name evidence="2" type="ORF">AUP43_08000</name>
</gene>